<accession>W2SZ13</accession>
<dbReference type="STRING" id="51031.W2SZ13"/>
<keyword evidence="2" id="KW-1185">Reference proteome</keyword>
<dbReference type="OMA" id="NAIRTWA"/>
<sequence length="292" mass="33635">MKEVMAKFDEERADKENSPGVLQFTVRNDVIVAYRSITDRHDNRLAVVGVQWRIPYANALFMNWTRSSKQWSDCKKMDCLIITKSGFVLASSTNRSPALLARFDPQLFATLEENGLVTTIELYYLITSFVAGQPSMSGGLCRFQRIKPVERRHAISENEAYDRFMAMYPMCFLRHTNYKMTLNITKQIQLSDMKCARYARIYPLPGTTLTLIRADRACPGYRSKKKYTVQHEMLEGCEKVTYFEKRPPTHYNTSVDPNEEPTQECLVSGSTTANNLPLIQFLIYLLVLKPHI</sequence>
<dbReference type="KEGG" id="nai:NECAME_12610"/>
<evidence type="ECO:0000313" key="2">
    <source>
        <dbReference type="Proteomes" id="UP000053676"/>
    </source>
</evidence>
<gene>
    <name evidence="1" type="ORF">NECAME_12610</name>
</gene>
<proteinExistence type="predicted"/>
<evidence type="ECO:0000313" key="1">
    <source>
        <dbReference type="EMBL" id="ETN74940.1"/>
    </source>
</evidence>
<dbReference type="OrthoDB" id="10054666at2759"/>
<dbReference type="EMBL" id="KI660324">
    <property type="protein sequence ID" value="ETN74940.1"/>
    <property type="molecule type" value="Genomic_DNA"/>
</dbReference>
<organism evidence="1 2">
    <name type="scientific">Necator americanus</name>
    <name type="common">Human hookworm</name>
    <dbReference type="NCBI Taxonomy" id="51031"/>
    <lineage>
        <taxon>Eukaryota</taxon>
        <taxon>Metazoa</taxon>
        <taxon>Ecdysozoa</taxon>
        <taxon>Nematoda</taxon>
        <taxon>Chromadorea</taxon>
        <taxon>Rhabditida</taxon>
        <taxon>Rhabditina</taxon>
        <taxon>Rhabditomorpha</taxon>
        <taxon>Strongyloidea</taxon>
        <taxon>Ancylostomatidae</taxon>
        <taxon>Bunostominae</taxon>
        <taxon>Necator</taxon>
    </lineage>
</organism>
<dbReference type="Proteomes" id="UP000053676">
    <property type="component" value="Unassembled WGS sequence"/>
</dbReference>
<name>W2SZ13_NECAM</name>
<protein>
    <submittedName>
        <fullName evidence="1">Uncharacterized protein</fullName>
    </submittedName>
</protein>
<dbReference type="AlphaFoldDB" id="W2SZ13"/>
<reference evidence="2" key="1">
    <citation type="journal article" date="2014" name="Nat. Genet.">
        <title>Genome of the human hookworm Necator americanus.</title>
        <authorList>
            <person name="Tang Y.T."/>
            <person name="Gao X."/>
            <person name="Rosa B.A."/>
            <person name="Abubucker S."/>
            <person name="Hallsworth-Pepin K."/>
            <person name="Martin J."/>
            <person name="Tyagi R."/>
            <person name="Heizer E."/>
            <person name="Zhang X."/>
            <person name="Bhonagiri-Palsikar V."/>
            <person name="Minx P."/>
            <person name="Warren W.C."/>
            <person name="Wang Q."/>
            <person name="Zhan B."/>
            <person name="Hotez P.J."/>
            <person name="Sternberg P.W."/>
            <person name="Dougall A."/>
            <person name="Gaze S.T."/>
            <person name="Mulvenna J."/>
            <person name="Sotillo J."/>
            <person name="Ranganathan S."/>
            <person name="Rabelo E.M."/>
            <person name="Wilson R.K."/>
            <person name="Felgner P.L."/>
            <person name="Bethony J."/>
            <person name="Hawdon J.M."/>
            <person name="Gasser R.B."/>
            <person name="Loukas A."/>
            <person name="Mitreva M."/>
        </authorList>
    </citation>
    <scope>NUCLEOTIDE SEQUENCE [LARGE SCALE GENOMIC DNA]</scope>
</reference>